<reference evidence="12" key="1">
    <citation type="submission" date="2016-11" db="EMBL/GenBank/DDBJ databases">
        <authorList>
            <person name="Varghese N."/>
            <person name="Submissions S."/>
        </authorList>
    </citation>
    <scope>NUCLEOTIDE SEQUENCE [LARGE SCALE GENOMIC DNA]</scope>
    <source>
        <strain evidence="12">CGMCC 1.8995</strain>
    </source>
</reference>
<dbReference type="SMART" id="SM00387">
    <property type="entry name" value="HATPase_c"/>
    <property type="match status" value="1"/>
</dbReference>
<dbReference type="Proteomes" id="UP000184520">
    <property type="component" value="Unassembled WGS sequence"/>
</dbReference>
<evidence type="ECO:0000256" key="6">
    <source>
        <dbReference type="ARBA" id="ARBA00022777"/>
    </source>
</evidence>
<feature type="transmembrane region" description="Helical" evidence="8">
    <location>
        <begin position="170"/>
        <end position="194"/>
    </location>
</feature>
<dbReference type="PROSITE" id="PS50885">
    <property type="entry name" value="HAMP"/>
    <property type="match status" value="1"/>
</dbReference>
<keyword evidence="8" id="KW-1133">Transmembrane helix</keyword>
<keyword evidence="7" id="KW-0175">Coiled coil</keyword>
<protein>
    <recommendedName>
        <fullName evidence="3">histidine kinase</fullName>
        <ecNumber evidence="3">2.7.13.3</ecNumber>
    </recommendedName>
</protein>
<dbReference type="Pfam" id="PF02518">
    <property type="entry name" value="HATPase_c"/>
    <property type="match status" value="1"/>
</dbReference>
<evidence type="ECO:0000256" key="8">
    <source>
        <dbReference type="SAM" id="Phobius"/>
    </source>
</evidence>
<dbReference type="InterPro" id="IPR005467">
    <property type="entry name" value="His_kinase_dom"/>
</dbReference>
<dbReference type="InterPro" id="IPR003661">
    <property type="entry name" value="HisK_dim/P_dom"/>
</dbReference>
<keyword evidence="8" id="KW-0472">Membrane</keyword>
<dbReference type="OrthoDB" id="2521613at2"/>
<gene>
    <name evidence="11" type="ORF">SAMN05216361_0358</name>
</gene>
<dbReference type="PROSITE" id="PS50109">
    <property type="entry name" value="HIS_KIN"/>
    <property type="match status" value="1"/>
</dbReference>
<evidence type="ECO:0000313" key="12">
    <source>
        <dbReference type="Proteomes" id="UP000184520"/>
    </source>
</evidence>
<dbReference type="AlphaFoldDB" id="A0A1M5EE13"/>
<dbReference type="EC" id="2.7.13.3" evidence="3"/>
<dbReference type="InterPro" id="IPR004358">
    <property type="entry name" value="Sig_transdc_His_kin-like_C"/>
</dbReference>
<dbReference type="CDD" id="cd00082">
    <property type="entry name" value="HisKA"/>
    <property type="match status" value="1"/>
</dbReference>
<dbReference type="InterPro" id="IPR036890">
    <property type="entry name" value="HATPase_C_sf"/>
</dbReference>
<name>A0A1M5EE13_9ALTE</name>
<dbReference type="SUPFAM" id="SSF55874">
    <property type="entry name" value="ATPase domain of HSP90 chaperone/DNA topoisomerase II/histidine kinase"/>
    <property type="match status" value="1"/>
</dbReference>
<dbReference type="PRINTS" id="PR00344">
    <property type="entry name" value="BCTRLSENSOR"/>
</dbReference>
<dbReference type="STRING" id="634436.SAMN05216361_0358"/>
<feature type="transmembrane region" description="Helical" evidence="8">
    <location>
        <begin position="13"/>
        <end position="32"/>
    </location>
</feature>
<keyword evidence="6 11" id="KW-0418">Kinase</keyword>
<organism evidence="11 12">
    <name type="scientific">Marisediminitalea aggregata</name>
    <dbReference type="NCBI Taxonomy" id="634436"/>
    <lineage>
        <taxon>Bacteria</taxon>
        <taxon>Pseudomonadati</taxon>
        <taxon>Pseudomonadota</taxon>
        <taxon>Gammaproteobacteria</taxon>
        <taxon>Alteromonadales</taxon>
        <taxon>Alteromonadaceae</taxon>
        <taxon>Marisediminitalea</taxon>
    </lineage>
</organism>
<sequence>MLQSPSRLSIRNILLWLVLSISGGALLISSVVSNYTQHSRMKDQLEGEVRAIADMIAAASLPTLSVIPLDFEQKAAQTDTLNQLLNSLKNYNDVLNAHIYSINETPTPEMVALYTKSSTTAVESKINDMARYYTARFDGDVFEIIRPINAENQTYGYVYVRTTAEAYNAFVNYSVTVQIATLLLIVIVAFLVAYRFGHVLSSPVQDMVLVLQGVARSRDYASRAKHCDVREYNILIDAINVLLARMQEYVVKQQQSEQQHQELNSRLEEEVGQRTVALKEANTELIQTLEKLHQFQRQIVENEKMASLGDMVAGVAHEVNTPIGLGITASTMMLDRLVVLEQQFSDKTLKASSMKRFIEEGRENLNIIYRNLNRAADLISSFKQVAVDQSSEEARDINVKQLIEETLMSLRPRLKKVTHTIHIECNESLNVVSKAGPINQILINLIMNSLIHAFEGVENGQIDIIAALTDDKKLKIIYRDNGSGIPTSIKKRIFDPFVTTKRGQGGSGLGMHLVFNLVTQALDGNIKLESEPDKGVEFTLSFPVSVKK</sequence>
<keyword evidence="4" id="KW-0597">Phosphoprotein</keyword>
<feature type="coiled-coil region" evidence="7">
    <location>
        <begin position="246"/>
        <end position="298"/>
    </location>
</feature>
<comment type="subcellular location">
    <subcellularLocation>
        <location evidence="2">Membrane</location>
    </subcellularLocation>
</comment>
<dbReference type="RefSeq" id="WP_073316919.1">
    <property type="nucleotide sequence ID" value="NZ_FQWD01000001.1"/>
</dbReference>
<evidence type="ECO:0000259" key="10">
    <source>
        <dbReference type="PROSITE" id="PS50885"/>
    </source>
</evidence>
<dbReference type="PANTHER" id="PTHR43065:SF47">
    <property type="match status" value="1"/>
</dbReference>
<evidence type="ECO:0000256" key="3">
    <source>
        <dbReference type="ARBA" id="ARBA00012438"/>
    </source>
</evidence>
<keyword evidence="5" id="KW-0808">Transferase</keyword>
<evidence type="ECO:0000256" key="5">
    <source>
        <dbReference type="ARBA" id="ARBA00022679"/>
    </source>
</evidence>
<dbReference type="Gene3D" id="1.10.287.130">
    <property type="match status" value="1"/>
</dbReference>
<evidence type="ECO:0000256" key="4">
    <source>
        <dbReference type="ARBA" id="ARBA00022553"/>
    </source>
</evidence>
<evidence type="ECO:0000256" key="7">
    <source>
        <dbReference type="SAM" id="Coils"/>
    </source>
</evidence>
<dbReference type="GO" id="GO:0000155">
    <property type="term" value="F:phosphorelay sensor kinase activity"/>
    <property type="evidence" value="ECO:0007669"/>
    <property type="project" value="InterPro"/>
</dbReference>
<evidence type="ECO:0000256" key="2">
    <source>
        <dbReference type="ARBA" id="ARBA00004370"/>
    </source>
</evidence>
<accession>A0A1M5EE13</accession>
<feature type="domain" description="Histidine kinase" evidence="9">
    <location>
        <begin position="314"/>
        <end position="546"/>
    </location>
</feature>
<evidence type="ECO:0000256" key="1">
    <source>
        <dbReference type="ARBA" id="ARBA00000085"/>
    </source>
</evidence>
<dbReference type="InterPro" id="IPR003594">
    <property type="entry name" value="HATPase_dom"/>
</dbReference>
<comment type="catalytic activity">
    <reaction evidence="1">
        <text>ATP + protein L-histidine = ADP + protein N-phospho-L-histidine.</text>
        <dbReference type="EC" id="2.7.13.3"/>
    </reaction>
</comment>
<keyword evidence="12" id="KW-1185">Reference proteome</keyword>
<dbReference type="PANTHER" id="PTHR43065">
    <property type="entry name" value="SENSOR HISTIDINE KINASE"/>
    <property type="match status" value="1"/>
</dbReference>
<dbReference type="EMBL" id="FQWD01000001">
    <property type="protein sequence ID" value="SHF77374.1"/>
    <property type="molecule type" value="Genomic_DNA"/>
</dbReference>
<evidence type="ECO:0000259" key="9">
    <source>
        <dbReference type="PROSITE" id="PS50109"/>
    </source>
</evidence>
<evidence type="ECO:0000313" key="11">
    <source>
        <dbReference type="EMBL" id="SHF77374.1"/>
    </source>
</evidence>
<dbReference type="InterPro" id="IPR036097">
    <property type="entry name" value="HisK_dim/P_sf"/>
</dbReference>
<proteinExistence type="predicted"/>
<keyword evidence="8" id="KW-0812">Transmembrane</keyword>
<feature type="domain" description="HAMP" evidence="10">
    <location>
        <begin position="198"/>
        <end position="251"/>
    </location>
</feature>
<dbReference type="SUPFAM" id="SSF47384">
    <property type="entry name" value="Homodimeric domain of signal transducing histidine kinase"/>
    <property type="match status" value="1"/>
</dbReference>
<dbReference type="GO" id="GO:0016020">
    <property type="term" value="C:membrane"/>
    <property type="evidence" value="ECO:0007669"/>
    <property type="project" value="UniProtKB-SubCell"/>
</dbReference>
<dbReference type="InterPro" id="IPR003660">
    <property type="entry name" value="HAMP_dom"/>
</dbReference>
<dbReference type="Gene3D" id="3.30.565.10">
    <property type="entry name" value="Histidine kinase-like ATPase, C-terminal domain"/>
    <property type="match status" value="1"/>
</dbReference>